<evidence type="ECO:0000256" key="1">
    <source>
        <dbReference type="SAM" id="MobiDB-lite"/>
    </source>
</evidence>
<gene>
    <name evidence="2" type="ORF">MILUP08_44908</name>
</gene>
<proteinExistence type="predicted"/>
<accession>I0L881</accession>
<sequence length="156" mass="17376">MLSEEKPMQVPVNVDAWRPHQSGKRPAGRSRPRSMTADPTGPPHPPYRGPGRAPNVVPEARWRSRGGPPVAHTADGPLWTCDACGRDWPCPTMRATPTDAARRATLIPEFSRITRRAIRDLRGRPGGPDPVAIVRRFLWFLPLTDEEARAVALRLR</sequence>
<feature type="region of interest" description="Disordered" evidence="1">
    <location>
        <begin position="1"/>
        <end position="76"/>
    </location>
</feature>
<evidence type="ECO:0000313" key="2">
    <source>
        <dbReference type="EMBL" id="CCH20028.1"/>
    </source>
</evidence>
<keyword evidence="3" id="KW-1185">Reference proteome</keyword>
<name>I0L881_9ACTN</name>
<protein>
    <submittedName>
        <fullName evidence="2">Uncharacterized protein</fullName>
    </submittedName>
</protein>
<dbReference type="Proteomes" id="UP000003448">
    <property type="component" value="Unassembled WGS sequence"/>
</dbReference>
<reference evidence="3" key="1">
    <citation type="journal article" date="2012" name="J. Bacteriol.">
        <title>Genome Sequence of Micromonospora lupini Lupac 08, Isolated from Root Nodules of Lupinus angustifolius.</title>
        <authorList>
            <person name="Alonso-Vega P."/>
            <person name="Normand P."/>
            <person name="Bacigalupe R."/>
            <person name="Pujic P."/>
            <person name="Lajus A."/>
            <person name="Vallenet D."/>
            <person name="Carro L."/>
            <person name="Coll P."/>
            <person name="Trujillo M.E."/>
        </authorList>
    </citation>
    <scope>NUCLEOTIDE SEQUENCE [LARGE SCALE GENOMIC DNA]</scope>
    <source>
        <strain evidence="3">Lupac 08</strain>
    </source>
</reference>
<dbReference type="EMBL" id="CAIE01000037">
    <property type="protein sequence ID" value="CCH20028.1"/>
    <property type="molecule type" value="Genomic_DNA"/>
</dbReference>
<feature type="compositionally biased region" description="Basic residues" evidence="1">
    <location>
        <begin position="21"/>
        <end position="32"/>
    </location>
</feature>
<comment type="caution">
    <text evidence="2">The sequence shown here is derived from an EMBL/GenBank/DDBJ whole genome shotgun (WGS) entry which is preliminary data.</text>
</comment>
<dbReference type="AlphaFoldDB" id="I0L881"/>
<organism evidence="2 3">
    <name type="scientific">Micromonospora lupini str. Lupac 08</name>
    <dbReference type="NCBI Taxonomy" id="1150864"/>
    <lineage>
        <taxon>Bacteria</taxon>
        <taxon>Bacillati</taxon>
        <taxon>Actinomycetota</taxon>
        <taxon>Actinomycetes</taxon>
        <taxon>Micromonosporales</taxon>
        <taxon>Micromonosporaceae</taxon>
        <taxon>Micromonospora</taxon>
    </lineage>
</organism>
<evidence type="ECO:0000313" key="3">
    <source>
        <dbReference type="Proteomes" id="UP000003448"/>
    </source>
</evidence>